<reference evidence="3 4" key="1">
    <citation type="submission" date="2019-03" db="EMBL/GenBank/DDBJ databases">
        <title>Single cell metagenomics reveals metabolic interactions within the superorganism composed of flagellate Streblomastix strix and complex community of Bacteroidetes bacteria on its surface.</title>
        <authorList>
            <person name="Treitli S.C."/>
            <person name="Kolisko M."/>
            <person name="Husnik F."/>
            <person name="Keeling P."/>
            <person name="Hampl V."/>
        </authorList>
    </citation>
    <scope>NUCLEOTIDE SEQUENCE [LARGE SCALE GENOMIC DNA]</scope>
    <source>
        <strain evidence="3">ST1C</strain>
    </source>
</reference>
<feature type="transmembrane region" description="Helical" evidence="2">
    <location>
        <begin position="481"/>
        <end position="507"/>
    </location>
</feature>
<evidence type="ECO:0000256" key="1">
    <source>
        <dbReference type="SAM" id="MobiDB-lite"/>
    </source>
</evidence>
<feature type="compositionally biased region" description="Basic and acidic residues" evidence="1">
    <location>
        <begin position="545"/>
        <end position="562"/>
    </location>
</feature>
<name>A0A5J4UUF0_9EUKA</name>
<sequence>MKQMYGTSSAMNGQAEIKILKGGNTSNIENGYKGWISASRGIELKFYFIKFITDRSNLNIPIIYIEDQNTNLELDSITFSGINLSPSDVPKGIVHIVVNNTELIISDCIFEEIIIEGEGGSAIRIENDQENQFTATIEGTQFNNINSTGDESGQGGSAIYAEIREDCSLIIDDNCEFNDCVIESGNGGALFIDIDYSKNFQFKIKDATFRHNKALKHNSKDIPPSGYGGGIFLTGTGDYDVDSDQIDLSGMKSDSNSADNGGNNIYIVMPQLEEFCHYDEGQLVKGDYNDKYSDLSDVEGIATDTASFNQLTQEQIEQQQQNLQYYWTQISVLSNADAILSIQNGIQSLKFTIKGNNLIQGNLSVKIIDLGPKSSQILSQQQSNEKLIYLNDEAFEVVYPPEDGSSTPINIEGDPQNEQTATFNIQSNDQFDSKSKVYGMLASNDRRIFTGIDGKVGKAILIDLIEEDQKPDLNPDQKPGFPWWAILIIVFAVVLLVLITLIIILYLCKRQQSNKSRGTKLVRKQIDDSNGRHEEKQIEMVPEVDEQKFDDQLKKRSQRPEQSDINNQIRKEPYQQLPSSVPPINLESIQQNKLDSSPQAQSNTTLHQPSTSFGSSQQYGQNYSLDHQIQDFYLDPQISYSSLRKQSLEEPIVHLEETPPQIISPISEQSTVRSVVSDSNQNLNQSSDFASNHELIQSPIKGSDFASSHELIQSPIKSSDSTTNRDLIQSPIKSQVQISSHGLIQSPSQHSDHTYYRCLVQSPSKNLTQTSTNRELVQSPSQSSAQTPILVTLKSPSQSSVQNQNQNQNQQTNPVLSPQLIRSPLAQNQQRQLRSVQTSYQARPPLLGQSKSQFLPPYTDVSIYNELSKQKTPNSNHAPYMSPVRSTYSGSQSLQNLPPVANQAQLRYNPSSQQKMSTSPSSQQKMNTSPSSQQQISTSPSSQQQISTSPSSQQQMSTFSSTTSPSVLPSPKNQSQFLPDD</sequence>
<feature type="region of interest" description="Disordered" evidence="1">
    <location>
        <begin position="767"/>
        <end position="786"/>
    </location>
</feature>
<evidence type="ECO:0000313" key="4">
    <source>
        <dbReference type="Proteomes" id="UP000324800"/>
    </source>
</evidence>
<dbReference type="AlphaFoldDB" id="A0A5J4UUF0"/>
<evidence type="ECO:0000256" key="2">
    <source>
        <dbReference type="SAM" id="Phobius"/>
    </source>
</evidence>
<feature type="compositionally biased region" description="Low complexity" evidence="1">
    <location>
        <begin position="910"/>
        <end position="971"/>
    </location>
</feature>
<accession>A0A5J4UUF0</accession>
<dbReference type="EMBL" id="SNRW01012373">
    <property type="protein sequence ID" value="KAA6373904.1"/>
    <property type="molecule type" value="Genomic_DNA"/>
</dbReference>
<feature type="compositionally biased region" description="Polar residues" evidence="1">
    <location>
        <begin position="884"/>
        <end position="896"/>
    </location>
</feature>
<proteinExistence type="predicted"/>
<keyword evidence="2" id="KW-0812">Transmembrane</keyword>
<comment type="caution">
    <text evidence="3">The sequence shown here is derived from an EMBL/GenBank/DDBJ whole genome shotgun (WGS) entry which is preliminary data.</text>
</comment>
<feature type="compositionally biased region" description="Basic and acidic residues" evidence="1">
    <location>
        <begin position="524"/>
        <end position="538"/>
    </location>
</feature>
<protein>
    <submittedName>
        <fullName evidence="3">Uncharacterized protein</fullName>
    </submittedName>
</protein>
<evidence type="ECO:0000313" key="3">
    <source>
        <dbReference type="EMBL" id="KAA6373904.1"/>
    </source>
</evidence>
<organism evidence="3 4">
    <name type="scientific">Streblomastix strix</name>
    <dbReference type="NCBI Taxonomy" id="222440"/>
    <lineage>
        <taxon>Eukaryota</taxon>
        <taxon>Metamonada</taxon>
        <taxon>Preaxostyla</taxon>
        <taxon>Oxymonadida</taxon>
        <taxon>Streblomastigidae</taxon>
        <taxon>Streblomastix</taxon>
    </lineage>
</organism>
<feature type="compositionally biased region" description="Polar residues" evidence="1">
    <location>
        <begin position="972"/>
        <end position="981"/>
    </location>
</feature>
<feature type="region of interest" description="Disordered" evidence="1">
    <location>
        <begin position="909"/>
        <end position="981"/>
    </location>
</feature>
<feature type="region of interest" description="Disordered" evidence="1">
    <location>
        <begin position="518"/>
        <end position="619"/>
    </location>
</feature>
<feature type="region of interest" description="Disordered" evidence="1">
    <location>
        <begin position="870"/>
        <end position="896"/>
    </location>
</feature>
<keyword evidence="2" id="KW-1133">Transmembrane helix</keyword>
<dbReference type="Proteomes" id="UP000324800">
    <property type="component" value="Unassembled WGS sequence"/>
</dbReference>
<keyword evidence="2" id="KW-0472">Membrane</keyword>
<gene>
    <name evidence="3" type="ORF">EZS28_030569</name>
</gene>
<feature type="compositionally biased region" description="Polar residues" evidence="1">
    <location>
        <begin position="587"/>
        <end position="619"/>
    </location>
</feature>